<dbReference type="Pfam" id="PF00043">
    <property type="entry name" value="GST_C"/>
    <property type="match status" value="1"/>
</dbReference>
<dbReference type="EC" id="2.5.1.18" evidence="3"/>
<reference evidence="3" key="1">
    <citation type="submission" date="2021-01" db="EMBL/GenBank/DDBJ databases">
        <title>Genome sequence of strain Noviherbaspirillum sp. DKR-6.</title>
        <authorList>
            <person name="Chaudhary D.K."/>
        </authorList>
    </citation>
    <scope>NUCLEOTIDE SEQUENCE</scope>
    <source>
        <strain evidence="3">DKR-6</strain>
    </source>
</reference>
<dbReference type="PANTHER" id="PTHR44051:SF8">
    <property type="entry name" value="GLUTATHIONE S-TRANSFERASE GSTA"/>
    <property type="match status" value="1"/>
</dbReference>
<feature type="domain" description="GST C-terminal" evidence="2">
    <location>
        <begin position="87"/>
        <end position="202"/>
    </location>
</feature>
<dbReference type="GO" id="GO:0004364">
    <property type="term" value="F:glutathione transferase activity"/>
    <property type="evidence" value="ECO:0007669"/>
    <property type="project" value="UniProtKB-EC"/>
</dbReference>
<evidence type="ECO:0000313" key="4">
    <source>
        <dbReference type="Proteomes" id="UP000622890"/>
    </source>
</evidence>
<protein>
    <submittedName>
        <fullName evidence="3">Glutathione transferase GstA</fullName>
        <ecNumber evidence="3">2.5.1.18</ecNumber>
    </submittedName>
</protein>
<dbReference type="PROSITE" id="PS50404">
    <property type="entry name" value="GST_NTER"/>
    <property type="match status" value="1"/>
</dbReference>
<dbReference type="InterPro" id="IPR010987">
    <property type="entry name" value="Glutathione-S-Trfase_C-like"/>
</dbReference>
<dbReference type="Proteomes" id="UP000622890">
    <property type="component" value="Unassembled WGS sequence"/>
</dbReference>
<dbReference type="InterPro" id="IPR004046">
    <property type="entry name" value="GST_C"/>
</dbReference>
<dbReference type="Gene3D" id="1.20.1050.10">
    <property type="match status" value="1"/>
</dbReference>
<keyword evidence="3" id="KW-0808">Transferase</keyword>
<sequence length="202" mass="22295">MKLYYKAGACSLSPRIVLHEAGLAFDSEKVDLATKITETGADYRAVSPNGYVPALVLDSGDVLTEGPAIVQYLADQAPEKRLAPPAGSIARYQLMSLLNFIGTELHKSFSPLFKPDTPEQTRQTARDNLARRFDVVAQRLKDQPYLMGADFSVADAYLFTVLRWTVPMSIDLSRWPELGAYMERVASRPAVQAALREEGLVS</sequence>
<dbReference type="NCBIfam" id="NF007831">
    <property type="entry name" value="PRK10542.1"/>
    <property type="match status" value="1"/>
</dbReference>
<dbReference type="InterPro" id="IPR036282">
    <property type="entry name" value="Glutathione-S-Trfase_C_sf"/>
</dbReference>
<dbReference type="PANTHER" id="PTHR44051">
    <property type="entry name" value="GLUTATHIONE S-TRANSFERASE-RELATED"/>
    <property type="match status" value="1"/>
</dbReference>
<dbReference type="RefSeq" id="WP_200595268.1">
    <property type="nucleotide sequence ID" value="NZ_JAEPBG010000010.1"/>
</dbReference>
<dbReference type="SUPFAM" id="SSF52833">
    <property type="entry name" value="Thioredoxin-like"/>
    <property type="match status" value="1"/>
</dbReference>
<dbReference type="PROSITE" id="PS50405">
    <property type="entry name" value="GST_CTER"/>
    <property type="match status" value="1"/>
</dbReference>
<dbReference type="SFLD" id="SFLDG00358">
    <property type="entry name" value="Main_(cytGST)"/>
    <property type="match status" value="1"/>
</dbReference>
<evidence type="ECO:0000259" key="2">
    <source>
        <dbReference type="PROSITE" id="PS50405"/>
    </source>
</evidence>
<dbReference type="CDD" id="cd03188">
    <property type="entry name" value="GST_C_Beta"/>
    <property type="match status" value="1"/>
</dbReference>
<proteinExistence type="predicted"/>
<evidence type="ECO:0000313" key="3">
    <source>
        <dbReference type="EMBL" id="MBK4737186.1"/>
    </source>
</evidence>
<comment type="caution">
    <text evidence="3">The sequence shown here is derived from an EMBL/GenBank/DDBJ whole genome shotgun (WGS) entry which is preliminary data.</text>
</comment>
<dbReference type="Gene3D" id="3.40.30.10">
    <property type="entry name" value="Glutaredoxin"/>
    <property type="match status" value="1"/>
</dbReference>
<feature type="domain" description="GST N-terminal" evidence="1">
    <location>
        <begin position="1"/>
        <end position="81"/>
    </location>
</feature>
<dbReference type="InterPro" id="IPR004045">
    <property type="entry name" value="Glutathione_S-Trfase_N"/>
</dbReference>
<dbReference type="InterPro" id="IPR040079">
    <property type="entry name" value="Glutathione_S-Trfase"/>
</dbReference>
<dbReference type="EMBL" id="JAEPBG010000010">
    <property type="protein sequence ID" value="MBK4737186.1"/>
    <property type="molecule type" value="Genomic_DNA"/>
</dbReference>
<evidence type="ECO:0000259" key="1">
    <source>
        <dbReference type="PROSITE" id="PS50404"/>
    </source>
</evidence>
<name>A0A934W389_9BURK</name>
<dbReference type="SFLD" id="SFLDS00019">
    <property type="entry name" value="Glutathione_Transferase_(cytos"/>
    <property type="match status" value="1"/>
</dbReference>
<dbReference type="SUPFAM" id="SSF47616">
    <property type="entry name" value="GST C-terminal domain-like"/>
    <property type="match status" value="1"/>
</dbReference>
<accession>A0A934W389</accession>
<gene>
    <name evidence="3" type="primary">gstA</name>
    <name evidence="3" type="ORF">JJB74_21400</name>
</gene>
<dbReference type="SFLD" id="SFLDG01150">
    <property type="entry name" value="Main.1:_Beta-like"/>
    <property type="match status" value="1"/>
</dbReference>
<dbReference type="Pfam" id="PF13409">
    <property type="entry name" value="GST_N_2"/>
    <property type="match status" value="1"/>
</dbReference>
<dbReference type="AlphaFoldDB" id="A0A934W389"/>
<dbReference type="InterPro" id="IPR036249">
    <property type="entry name" value="Thioredoxin-like_sf"/>
</dbReference>
<dbReference type="CDD" id="cd03057">
    <property type="entry name" value="GST_N_Beta"/>
    <property type="match status" value="1"/>
</dbReference>
<organism evidence="3 4">
    <name type="scientific">Noviherbaspirillum pedocola</name>
    <dbReference type="NCBI Taxonomy" id="2801341"/>
    <lineage>
        <taxon>Bacteria</taxon>
        <taxon>Pseudomonadati</taxon>
        <taxon>Pseudomonadota</taxon>
        <taxon>Betaproteobacteria</taxon>
        <taxon>Burkholderiales</taxon>
        <taxon>Oxalobacteraceae</taxon>
        <taxon>Noviherbaspirillum</taxon>
    </lineage>
</organism>
<keyword evidence="4" id="KW-1185">Reference proteome</keyword>